<evidence type="ECO:0000313" key="2">
    <source>
        <dbReference type="Proteomes" id="UP000265618"/>
    </source>
</evidence>
<evidence type="ECO:0000313" key="1">
    <source>
        <dbReference type="EMBL" id="GIQ89208.1"/>
    </source>
</evidence>
<dbReference type="Proteomes" id="UP000265618">
    <property type="component" value="Unassembled WGS sequence"/>
</dbReference>
<organism evidence="1 2">
    <name type="scientific">Kipferlia bialata</name>
    <dbReference type="NCBI Taxonomy" id="797122"/>
    <lineage>
        <taxon>Eukaryota</taxon>
        <taxon>Metamonada</taxon>
        <taxon>Carpediemonas-like organisms</taxon>
        <taxon>Kipferlia</taxon>
    </lineage>
</organism>
<reference evidence="1 2" key="1">
    <citation type="journal article" date="2018" name="PLoS ONE">
        <title>The draft genome of Kipferlia bialata reveals reductive genome evolution in fornicate parasites.</title>
        <authorList>
            <person name="Tanifuji G."/>
            <person name="Takabayashi S."/>
            <person name="Kume K."/>
            <person name="Takagi M."/>
            <person name="Nakayama T."/>
            <person name="Kamikawa R."/>
            <person name="Inagaki Y."/>
            <person name="Hashimoto T."/>
        </authorList>
    </citation>
    <scope>NUCLEOTIDE SEQUENCE [LARGE SCALE GENOMIC DNA]</scope>
    <source>
        <strain evidence="1">NY0173</strain>
    </source>
</reference>
<feature type="non-terminal residue" evidence="1">
    <location>
        <position position="1"/>
    </location>
</feature>
<sequence>DTVHGMHVEAKCTVESMPCPYPKPGRGEWGFPSHFQRVGTDLFHLCDKGFYKLDCAARAREWSPLGAVPEALNAILNPKMTDAPRSHRLYALDGDLYLLAQCNEIVMHTNGETYGTMTKAGTIYGHWGGKAHFWRFDIESGQWHCLPSGSIPNKVMPESGVVVGSRLYCGYGYGGSTYCDGVLSYSPPSCTKDSLSAQGGSDGGWTVPMIKRRIWTAHRRTGPSFPQDPVPVGRYIVSSSGQGFYDTVTDEVHRWGWYDTGCDALGKTFGPREGAVYTSLMTDHATGCTIEDAARNKEVYLQVVQFDTDALVL</sequence>
<dbReference type="Gene3D" id="2.120.10.80">
    <property type="entry name" value="Kelch-type beta propeller"/>
    <property type="match status" value="1"/>
</dbReference>
<accession>A0A9K3D521</accession>
<protein>
    <submittedName>
        <fullName evidence="1">Uncharacterized protein</fullName>
    </submittedName>
</protein>
<dbReference type="EMBL" id="BDIP01004797">
    <property type="protein sequence ID" value="GIQ89208.1"/>
    <property type="molecule type" value="Genomic_DNA"/>
</dbReference>
<gene>
    <name evidence="1" type="ORF">KIPB_011618</name>
</gene>
<dbReference type="InterPro" id="IPR015915">
    <property type="entry name" value="Kelch-typ_b-propeller"/>
</dbReference>
<keyword evidence="2" id="KW-1185">Reference proteome</keyword>
<dbReference type="SUPFAM" id="SSF117281">
    <property type="entry name" value="Kelch motif"/>
    <property type="match status" value="1"/>
</dbReference>
<proteinExistence type="predicted"/>
<dbReference type="AlphaFoldDB" id="A0A9K3D521"/>
<name>A0A9K3D521_9EUKA</name>
<comment type="caution">
    <text evidence="1">The sequence shown here is derived from an EMBL/GenBank/DDBJ whole genome shotgun (WGS) entry which is preliminary data.</text>
</comment>